<dbReference type="SUPFAM" id="SSF63380">
    <property type="entry name" value="Riboflavin synthase domain-like"/>
    <property type="match status" value="1"/>
</dbReference>
<evidence type="ECO:0000313" key="2">
    <source>
        <dbReference type="EMBL" id="KXO89488.1"/>
    </source>
</evidence>
<dbReference type="Pfam" id="PF04954">
    <property type="entry name" value="SIP"/>
    <property type="match status" value="1"/>
</dbReference>
<reference evidence="2 3" key="1">
    <citation type="submission" date="2016-02" db="EMBL/GenBank/DDBJ databases">
        <authorList>
            <person name="Teng J.L."/>
            <person name="Tang Y."/>
            <person name="Huang Y."/>
            <person name="Guo F."/>
            <person name="Wei W."/>
            <person name="Chen J.H."/>
            <person name="Wong S.Y."/>
            <person name="Lau S.K."/>
            <person name="Woo P.C."/>
        </authorList>
    </citation>
    <scope>NUCLEOTIDE SEQUENCE [LARGE SCALE GENOMIC DNA]</scope>
    <source>
        <strain evidence="2 3">JCM 13375</strain>
    </source>
</reference>
<dbReference type="RefSeq" id="WP_068746857.1">
    <property type="nucleotide sequence ID" value="NZ_LSRE01000049.1"/>
</dbReference>
<sequence length="293" mass="31921">MARFEGYYQAEVVAAGRVTPNMMRVRFGGSELDRWISSGDPDERLTIAFPCPGQRTPPRPRIAGGAWHFDGCAEPEQRSYTVRRVGNGTLDVDFVVHEGGFASDWATRAEPGDIVGLSEAGGWYRRPPDAASVFLIGDATALPAIGRIVEELPVHVRAHAVIEVASEDDVQELPSAADLTTTWLTGSGMGRAPSGLPDAVRDLTMPGGGAYVWAAAETSATRAIRKHLRHDRGLPNSAMSVIGYWRAEKEAWLQRYEPAKPAMRRRRAALEATGLTGQDLVEAWDQEMERAGL</sequence>
<dbReference type="Pfam" id="PF08021">
    <property type="entry name" value="FAD_binding_9"/>
    <property type="match status" value="1"/>
</dbReference>
<evidence type="ECO:0000259" key="1">
    <source>
        <dbReference type="PROSITE" id="PS51384"/>
    </source>
</evidence>
<dbReference type="PROSITE" id="PS51384">
    <property type="entry name" value="FAD_FR"/>
    <property type="match status" value="1"/>
</dbReference>
<dbReference type="InterPro" id="IPR017927">
    <property type="entry name" value="FAD-bd_FR_type"/>
</dbReference>
<dbReference type="InterPro" id="IPR007037">
    <property type="entry name" value="SIP_rossman_dom"/>
</dbReference>
<dbReference type="Gene3D" id="2.40.30.10">
    <property type="entry name" value="Translation factors"/>
    <property type="match status" value="1"/>
</dbReference>
<dbReference type="Proteomes" id="UP000070409">
    <property type="component" value="Unassembled WGS sequence"/>
</dbReference>
<dbReference type="Gene3D" id="3.40.50.80">
    <property type="entry name" value="Nucleotide-binding domain of ferredoxin-NADP reductase (FNR) module"/>
    <property type="match status" value="1"/>
</dbReference>
<feature type="domain" description="FAD-binding FR-type" evidence="1">
    <location>
        <begin position="5"/>
        <end position="127"/>
    </location>
</feature>
<dbReference type="EMBL" id="LSRE01000049">
    <property type="protein sequence ID" value="KXO89488.1"/>
    <property type="molecule type" value="Genomic_DNA"/>
</dbReference>
<dbReference type="CDD" id="cd06193">
    <property type="entry name" value="siderophore_interacting"/>
    <property type="match status" value="1"/>
</dbReference>
<dbReference type="PANTHER" id="PTHR30157">
    <property type="entry name" value="FERRIC REDUCTASE, NADPH-DEPENDENT"/>
    <property type="match status" value="1"/>
</dbReference>
<dbReference type="InterPro" id="IPR017938">
    <property type="entry name" value="Riboflavin_synthase-like_b-brl"/>
</dbReference>
<evidence type="ECO:0000313" key="3">
    <source>
        <dbReference type="Proteomes" id="UP000070409"/>
    </source>
</evidence>
<keyword evidence="3" id="KW-1185">Reference proteome</keyword>
<comment type="caution">
    <text evidence="2">The sequence shown here is derived from an EMBL/GenBank/DDBJ whole genome shotgun (WGS) entry which is preliminary data.</text>
</comment>
<dbReference type="InterPro" id="IPR013113">
    <property type="entry name" value="SIP_FAD-bd"/>
</dbReference>
<gene>
    <name evidence="2" type="ORF">AXK61_08560</name>
</gene>
<dbReference type="PANTHER" id="PTHR30157:SF0">
    <property type="entry name" value="NADPH-DEPENDENT FERRIC-CHELATE REDUCTASE"/>
    <property type="match status" value="1"/>
</dbReference>
<protein>
    <recommendedName>
        <fullName evidence="1">FAD-binding FR-type domain-containing protein</fullName>
    </recommendedName>
</protein>
<name>A0A137YU93_9ACTN</name>
<accession>A0A137YU93</accession>
<dbReference type="InterPro" id="IPR039374">
    <property type="entry name" value="SIP_fam"/>
</dbReference>
<organism evidence="2 3">
    <name type="scientific">Tsukamurella pseudospumae</name>
    <dbReference type="NCBI Taxonomy" id="239498"/>
    <lineage>
        <taxon>Bacteria</taxon>
        <taxon>Bacillati</taxon>
        <taxon>Actinomycetota</taxon>
        <taxon>Actinomycetes</taxon>
        <taxon>Mycobacteriales</taxon>
        <taxon>Tsukamurellaceae</taxon>
        <taxon>Tsukamurella</taxon>
    </lineage>
</organism>
<proteinExistence type="predicted"/>
<dbReference type="InterPro" id="IPR039261">
    <property type="entry name" value="FNR_nucleotide-bd"/>
</dbReference>